<dbReference type="EMBL" id="CM000884">
    <property type="protein sequence ID" value="KQJ81722.1"/>
    <property type="molecule type" value="Genomic_DNA"/>
</dbReference>
<dbReference type="Gramene" id="KQJ81722">
    <property type="protein sequence ID" value="KQJ81722"/>
    <property type="gene ID" value="BRADI_5g02530v3"/>
</dbReference>
<dbReference type="EnsemblPlants" id="KQJ81722">
    <property type="protein sequence ID" value="KQJ81722"/>
    <property type="gene ID" value="BRADI_5g02530v3"/>
</dbReference>
<sequence length="308" mass="32325">MAGPALGAVHQGRIGEAATASAREKRRRRQGSPARWAAPLQLTRGREGKREREQLTRGDRGSRSARTGRRSSPAGESNGDGDGDGVGEDDGRGGSPVVEVALREAIHVRASTGNRWAALAGRIPRWRHPATARRRWSETRSTWKRSETWSFRARVAGASRGRRGTNGHGGGAREGVVARIGDGRHAAGVVEDHSGRGGLGCGMALRGLLELCELAGARAEGRGFGWKGKEQRGRKQWELTGEEENEGEGAAEKRNGGGARARGRIRTGSGAGRGPGMSSAGGDGVDGGHADRTGTVAKDGMTRGLRAA</sequence>
<feature type="region of interest" description="Disordered" evidence="1">
    <location>
        <begin position="1"/>
        <end position="95"/>
    </location>
</feature>
<dbReference type="InParanoid" id="A0A0Q3GLU1"/>
<feature type="compositionally biased region" description="Gly residues" evidence="1">
    <location>
        <begin position="269"/>
        <end position="285"/>
    </location>
</feature>
<feature type="compositionally biased region" description="Acidic residues" evidence="1">
    <location>
        <begin position="240"/>
        <end position="249"/>
    </location>
</feature>
<name>A0A0Q3GLU1_BRADI</name>
<reference evidence="2 3" key="1">
    <citation type="journal article" date="2010" name="Nature">
        <title>Genome sequencing and analysis of the model grass Brachypodium distachyon.</title>
        <authorList>
            <consortium name="International Brachypodium Initiative"/>
        </authorList>
    </citation>
    <scope>NUCLEOTIDE SEQUENCE [LARGE SCALE GENOMIC DNA]</scope>
    <source>
        <strain evidence="2 3">Bd21</strain>
    </source>
</reference>
<evidence type="ECO:0000313" key="3">
    <source>
        <dbReference type="EnsemblPlants" id="KQJ81722"/>
    </source>
</evidence>
<evidence type="ECO:0000256" key="1">
    <source>
        <dbReference type="SAM" id="MobiDB-lite"/>
    </source>
</evidence>
<protein>
    <submittedName>
        <fullName evidence="2 3">Uncharacterized protein</fullName>
    </submittedName>
</protein>
<feature type="compositionally biased region" description="Basic and acidic residues" evidence="1">
    <location>
        <begin position="227"/>
        <end position="237"/>
    </location>
</feature>
<evidence type="ECO:0000313" key="2">
    <source>
        <dbReference type="EMBL" id="KQJ81722.1"/>
    </source>
</evidence>
<reference evidence="3" key="3">
    <citation type="submission" date="2018-08" db="UniProtKB">
        <authorList>
            <consortium name="EnsemblPlants"/>
        </authorList>
    </citation>
    <scope>IDENTIFICATION</scope>
    <source>
        <strain evidence="3">cv. Bd21</strain>
    </source>
</reference>
<feature type="compositionally biased region" description="Acidic residues" evidence="1">
    <location>
        <begin position="79"/>
        <end position="88"/>
    </location>
</feature>
<dbReference type="Proteomes" id="UP000008810">
    <property type="component" value="Chromosome 5"/>
</dbReference>
<dbReference type="AlphaFoldDB" id="A0A0Q3GLU1"/>
<organism evidence="2">
    <name type="scientific">Brachypodium distachyon</name>
    <name type="common">Purple false brome</name>
    <name type="synonym">Trachynia distachya</name>
    <dbReference type="NCBI Taxonomy" id="15368"/>
    <lineage>
        <taxon>Eukaryota</taxon>
        <taxon>Viridiplantae</taxon>
        <taxon>Streptophyta</taxon>
        <taxon>Embryophyta</taxon>
        <taxon>Tracheophyta</taxon>
        <taxon>Spermatophyta</taxon>
        <taxon>Magnoliopsida</taxon>
        <taxon>Liliopsida</taxon>
        <taxon>Poales</taxon>
        <taxon>Poaceae</taxon>
        <taxon>BOP clade</taxon>
        <taxon>Pooideae</taxon>
        <taxon>Stipodae</taxon>
        <taxon>Brachypodieae</taxon>
        <taxon>Brachypodium</taxon>
    </lineage>
</organism>
<feature type="compositionally biased region" description="Basic and acidic residues" evidence="1">
    <location>
        <begin position="44"/>
        <end position="62"/>
    </location>
</feature>
<keyword evidence="4" id="KW-1185">Reference proteome</keyword>
<evidence type="ECO:0000313" key="4">
    <source>
        <dbReference type="Proteomes" id="UP000008810"/>
    </source>
</evidence>
<accession>A0A0Q3GLU1</accession>
<feature type="region of interest" description="Disordered" evidence="1">
    <location>
        <begin position="226"/>
        <end position="308"/>
    </location>
</feature>
<reference evidence="2" key="2">
    <citation type="submission" date="2017-06" db="EMBL/GenBank/DDBJ databases">
        <title>WGS assembly of Brachypodium distachyon.</title>
        <authorList>
            <consortium name="The International Brachypodium Initiative"/>
            <person name="Lucas S."/>
            <person name="Harmon-Smith M."/>
            <person name="Lail K."/>
            <person name="Tice H."/>
            <person name="Grimwood J."/>
            <person name="Bruce D."/>
            <person name="Barry K."/>
            <person name="Shu S."/>
            <person name="Lindquist E."/>
            <person name="Wang M."/>
            <person name="Pitluck S."/>
            <person name="Vogel J.P."/>
            <person name="Garvin D.F."/>
            <person name="Mockler T.C."/>
            <person name="Schmutz J."/>
            <person name="Rokhsar D."/>
            <person name="Bevan M.W."/>
        </authorList>
    </citation>
    <scope>NUCLEOTIDE SEQUENCE</scope>
    <source>
        <strain evidence="2">Bd21</strain>
    </source>
</reference>
<gene>
    <name evidence="2" type="ORF">BRADI_5g02530v3</name>
</gene>
<proteinExistence type="predicted"/>